<reference evidence="8 9" key="1">
    <citation type="submission" date="2016-11" db="EMBL/GenBank/DDBJ databases">
        <authorList>
            <person name="Jaros S."/>
            <person name="Januszkiewicz K."/>
            <person name="Wedrychowicz H."/>
        </authorList>
    </citation>
    <scope>NUCLEOTIDE SEQUENCE [LARGE SCALE GENOMIC DNA]</scope>
    <source>
        <strain evidence="8 9">DSM 100565</strain>
    </source>
</reference>
<comment type="function">
    <text evidence="4 5">Required for flagellar hook formation. May act as a scaffolding protein.</text>
</comment>
<dbReference type="EMBL" id="FQYO01000004">
    <property type="protein sequence ID" value="SHJ05119.1"/>
    <property type="molecule type" value="Genomic_DNA"/>
</dbReference>
<dbReference type="Proteomes" id="UP000184292">
    <property type="component" value="Unassembled WGS sequence"/>
</dbReference>
<dbReference type="GO" id="GO:0044781">
    <property type="term" value="P:bacterial-type flagellum organization"/>
    <property type="evidence" value="ECO:0007669"/>
    <property type="project" value="UniProtKB-UniRule"/>
</dbReference>
<evidence type="ECO:0000313" key="8">
    <source>
        <dbReference type="EMBL" id="SHJ05119.1"/>
    </source>
</evidence>
<dbReference type="OrthoDB" id="9785233at2"/>
<dbReference type="Gene3D" id="2.60.40.4070">
    <property type="match status" value="1"/>
</dbReference>
<evidence type="ECO:0000256" key="3">
    <source>
        <dbReference type="ARBA" id="ARBA00022795"/>
    </source>
</evidence>
<keyword evidence="9" id="KW-1185">Reference proteome</keyword>
<evidence type="ECO:0000256" key="2">
    <source>
        <dbReference type="ARBA" id="ARBA00016013"/>
    </source>
</evidence>
<feature type="region of interest" description="Disordered" evidence="6">
    <location>
        <begin position="1"/>
        <end position="22"/>
    </location>
</feature>
<keyword evidence="8" id="KW-0282">Flagellum</keyword>
<dbReference type="Pfam" id="PF13860">
    <property type="entry name" value="FlgD_ig"/>
    <property type="match status" value="1"/>
</dbReference>
<keyword evidence="8" id="KW-0966">Cell projection</keyword>
<protein>
    <recommendedName>
        <fullName evidence="2 5">Basal-body rod modification protein FlgD</fullName>
    </recommendedName>
</protein>
<keyword evidence="3 5" id="KW-1005">Bacterial flagellum biogenesis</keyword>
<proteinExistence type="inferred from homology"/>
<dbReference type="AlphaFoldDB" id="A0A1M6G582"/>
<feature type="compositionally biased region" description="Polar residues" evidence="6">
    <location>
        <begin position="1"/>
        <end position="15"/>
    </location>
</feature>
<keyword evidence="8" id="KW-0969">Cilium</keyword>
<dbReference type="InterPro" id="IPR025965">
    <property type="entry name" value="FlgD/Vpr_Ig-like"/>
</dbReference>
<evidence type="ECO:0000256" key="5">
    <source>
        <dbReference type="RuleBase" id="RU362076"/>
    </source>
</evidence>
<accession>A0A1M6G582</accession>
<evidence type="ECO:0000256" key="6">
    <source>
        <dbReference type="SAM" id="MobiDB-lite"/>
    </source>
</evidence>
<evidence type="ECO:0000256" key="4">
    <source>
        <dbReference type="ARBA" id="ARBA00024746"/>
    </source>
</evidence>
<dbReference type="STRING" id="1447782.SAMN05444417_2690"/>
<dbReference type="Gene3D" id="2.30.30.910">
    <property type="match status" value="1"/>
</dbReference>
<dbReference type="Pfam" id="PF03963">
    <property type="entry name" value="FlgD"/>
    <property type="match status" value="1"/>
</dbReference>
<dbReference type="InterPro" id="IPR005648">
    <property type="entry name" value="FlgD"/>
</dbReference>
<name>A0A1M6G582_9RHOB</name>
<sequence>MQTSPIGTAVASSAMASPGAGRAPTSSDFEMFLKMLTAQMTNQDPLEPIDSADYAVQLATFSSVEQQVLTNDLLRMLSSQMSTGGMAQYAGWVGQEVRAAMPGIFDGTPITISPNPAALADRVDLVVRDAAGEVVQTVPLPVSADPFDWTGDLPDGTVLPPGTYDFTVESRAQGELVLSEPAEIYQEVREVQFLDGDIALIFGEGVAALASTISAIRQPRGG</sequence>
<evidence type="ECO:0000259" key="7">
    <source>
        <dbReference type="Pfam" id="PF13860"/>
    </source>
</evidence>
<gene>
    <name evidence="8" type="ORF">SAMN05444417_2690</name>
</gene>
<organism evidence="8 9">
    <name type="scientific">Wenxinia saemankumensis</name>
    <dbReference type="NCBI Taxonomy" id="1447782"/>
    <lineage>
        <taxon>Bacteria</taxon>
        <taxon>Pseudomonadati</taxon>
        <taxon>Pseudomonadota</taxon>
        <taxon>Alphaproteobacteria</taxon>
        <taxon>Rhodobacterales</taxon>
        <taxon>Roseobacteraceae</taxon>
        <taxon>Wenxinia</taxon>
    </lineage>
</organism>
<evidence type="ECO:0000313" key="9">
    <source>
        <dbReference type="Proteomes" id="UP000184292"/>
    </source>
</evidence>
<evidence type="ECO:0000256" key="1">
    <source>
        <dbReference type="ARBA" id="ARBA00010577"/>
    </source>
</evidence>
<feature type="domain" description="FlgD/Vpr Ig-like" evidence="7">
    <location>
        <begin position="105"/>
        <end position="172"/>
    </location>
</feature>
<comment type="similarity">
    <text evidence="1 5">Belongs to the FlgD family.</text>
</comment>
<dbReference type="NCBIfam" id="NF009453">
    <property type="entry name" value="PRK12813.1"/>
    <property type="match status" value="1"/>
</dbReference>
<dbReference type="RefSeq" id="WP_073331515.1">
    <property type="nucleotide sequence ID" value="NZ_FQYO01000004.1"/>
</dbReference>